<evidence type="ECO:0000256" key="3">
    <source>
        <dbReference type="ARBA" id="ARBA00012438"/>
    </source>
</evidence>
<dbReference type="SMART" id="SM00388">
    <property type="entry name" value="HisKA"/>
    <property type="match status" value="1"/>
</dbReference>
<dbReference type="GO" id="GO:0005886">
    <property type="term" value="C:plasma membrane"/>
    <property type="evidence" value="ECO:0007669"/>
    <property type="project" value="UniProtKB-SubCell"/>
</dbReference>
<dbReference type="InterPro" id="IPR004358">
    <property type="entry name" value="Sig_transdc_His_kin-like_C"/>
</dbReference>
<gene>
    <name evidence="19" type="ORF">CKO42_04870</name>
</gene>
<dbReference type="GO" id="GO:0005524">
    <property type="term" value="F:ATP binding"/>
    <property type="evidence" value="ECO:0007669"/>
    <property type="project" value="UniProtKB-KW"/>
</dbReference>
<dbReference type="GO" id="GO:0000155">
    <property type="term" value="F:phosphorelay sensor kinase activity"/>
    <property type="evidence" value="ECO:0007669"/>
    <property type="project" value="InterPro"/>
</dbReference>
<dbReference type="AlphaFoldDB" id="A0A9X0W6J4"/>
<dbReference type="PANTHER" id="PTHR45453">
    <property type="entry name" value="PHOSPHATE REGULON SENSOR PROTEIN PHOR"/>
    <property type="match status" value="1"/>
</dbReference>
<evidence type="ECO:0000256" key="1">
    <source>
        <dbReference type="ARBA" id="ARBA00000085"/>
    </source>
</evidence>
<dbReference type="Pfam" id="PF11808">
    <property type="entry name" value="PhoR"/>
    <property type="match status" value="1"/>
</dbReference>
<dbReference type="SUPFAM" id="SSF55874">
    <property type="entry name" value="ATPase domain of HSP90 chaperone/DNA topoisomerase II/histidine kinase"/>
    <property type="match status" value="1"/>
</dbReference>
<keyword evidence="10" id="KW-0812">Transmembrane</keyword>
<dbReference type="PRINTS" id="PR00344">
    <property type="entry name" value="BCTRLSENSOR"/>
</dbReference>
<evidence type="ECO:0000256" key="8">
    <source>
        <dbReference type="ARBA" id="ARBA00022592"/>
    </source>
</evidence>
<keyword evidence="14" id="KW-1133">Transmembrane helix</keyword>
<dbReference type="SMART" id="SM00091">
    <property type="entry name" value="PAS"/>
    <property type="match status" value="1"/>
</dbReference>
<dbReference type="InterPro" id="IPR005467">
    <property type="entry name" value="His_kinase_dom"/>
</dbReference>
<comment type="subcellular location">
    <subcellularLocation>
        <location evidence="2">Cell membrane</location>
    </subcellularLocation>
</comment>
<comment type="function">
    <text evidence="17">Member of the two-component regulatory system PhoR/PhoB involved in the phosphate regulon genes expression. PhoR may function as a membrane-associated protein kinase that phosphorylates PhoB in response to environmental signals.</text>
</comment>
<dbReference type="Gene3D" id="3.30.565.10">
    <property type="entry name" value="Histidine kinase-like ATPase, C-terminal domain"/>
    <property type="match status" value="1"/>
</dbReference>
<keyword evidence="13" id="KW-0067">ATP-binding</keyword>
<evidence type="ECO:0000256" key="17">
    <source>
        <dbReference type="ARBA" id="ARBA00025207"/>
    </source>
</evidence>
<reference evidence="19 20" key="1">
    <citation type="journal article" date="2020" name="Microorganisms">
        <title>Osmotic Adaptation and Compatible Solute Biosynthesis of Phototrophic Bacteria as Revealed from Genome Analyses.</title>
        <authorList>
            <person name="Imhoff J.F."/>
            <person name="Rahn T."/>
            <person name="Kunzel S."/>
            <person name="Keller A."/>
            <person name="Neulinger S.C."/>
        </authorList>
    </citation>
    <scope>NUCLEOTIDE SEQUENCE [LARGE SCALE GENOMIC DNA]</scope>
    <source>
        <strain evidence="19 20">DSM 25653</strain>
    </source>
</reference>
<dbReference type="InterPro" id="IPR014310">
    <property type="entry name" value="Sig_transdc_His_kinase_PhoR"/>
</dbReference>
<dbReference type="InterPro" id="IPR036097">
    <property type="entry name" value="HisK_dim/P_sf"/>
</dbReference>
<keyword evidence="7" id="KW-0597">Phosphoprotein</keyword>
<keyword evidence="12 19" id="KW-0418">Kinase</keyword>
<dbReference type="NCBIfam" id="TIGR02966">
    <property type="entry name" value="phoR_proteo"/>
    <property type="match status" value="1"/>
</dbReference>
<dbReference type="Gene3D" id="1.10.287.130">
    <property type="match status" value="1"/>
</dbReference>
<dbReference type="InterPro" id="IPR000014">
    <property type="entry name" value="PAS"/>
</dbReference>
<proteinExistence type="predicted"/>
<evidence type="ECO:0000256" key="13">
    <source>
        <dbReference type="ARBA" id="ARBA00022840"/>
    </source>
</evidence>
<comment type="catalytic activity">
    <reaction evidence="1">
        <text>ATP + protein L-histidine = ADP + protein N-phospho-L-histidine.</text>
        <dbReference type="EC" id="2.7.13.3"/>
    </reaction>
</comment>
<dbReference type="InterPro" id="IPR003661">
    <property type="entry name" value="HisK_dim/P_dom"/>
</dbReference>
<evidence type="ECO:0000256" key="4">
    <source>
        <dbReference type="ARBA" id="ARBA00019665"/>
    </source>
</evidence>
<dbReference type="InterPro" id="IPR003594">
    <property type="entry name" value="HATPase_dom"/>
</dbReference>
<dbReference type="EC" id="2.7.13.3" evidence="3"/>
<dbReference type="Proteomes" id="UP001138768">
    <property type="component" value="Unassembled WGS sequence"/>
</dbReference>
<comment type="caution">
    <text evidence="19">The sequence shown here is derived from an EMBL/GenBank/DDBJ whole genome shotgun (WGS) entry which is preliminary data.</text>
</comment>
<evidence type="ECO:0000256" key="16">
    <source>
        <dbReference type="ARBA" id="ARBA00023136"/>
    </source>
</evidence>
<dbReference type="RefSeq" id="WP_200240027.1">
    <property type="nucleotide sequence ID" value="NZ_NRRY01000005.1"/>
</dbReference>
<evidence type="ECO:0000259" key="18">
    <source>
        <dbReference type="PROSITE" id="PS50109"/>
    </source>
</evidence>
<evidence type="ECO:0000256" key="2">
    <source>
        <dbReference type="ARBA" id="ARBA00004236"/>
    </source>
</evidence>
<evidence type="ECO:0000256" key="7">
    <source>
        <dbReference type="ARBA" id="ARBA00022553"/>
    </source>
</evidence>
<evidence type="ECO:0000256" key="5">
    <source>
        <dbReference type="ARBA" id="ARBA00022448"/>
    </source>
</evidence>
<evidence type="ECO:0000256" key="6">
    <source>
        <dbReference type="ARBA" id="ARBA00022475"/>
    </source>
</evidence>
<sequence>MRNGARYELGLLFAAGLGAALLIGLGLGWAEALLIALCPLLARHAWNLFRLARLIRRQHRLVPPFPSGIWGDIYRAIGQYQQRGRKGRKRQLRFFRRFREAANSVPDALVVLDKNRRIEWANPAAQVLMDVHWPRDDGRALSEVFEHPELSSYIVAGEYARPLEVAPAHNRSVMLSIRVAPFGERKKQRLVVGRDITKVFHLNLIRRDFVANASHELRTPLTVITGFLETLADSALTPAGHRRPLNRMQHQAERMRSIIEDLLTLSRLEMDEQALEVHPVDVAEELEQIVADASALSSGRHQFQIEIDHELMLLGKASELRSAFSNILFNAVKHTPPGSHIQLSWSQTASGPVLTVTDDGPGIAPKHIPRLTERFYRVDKARSRESGGTGLGLAIVKHVLSRHQARLVVASEPGQGTQFSCHFPPEQGLSAAQLEHHRQANHLPPLKPSAVPASGS</sequence>
<dbReference type="InterPro" id="IPR036890">
    <property type="entry name" value="HATPase_C_sf"/>
</dbReference>
<keyword evidence="11" id="KW-0547">Nucleotide-binding</keyword>
<dbReference type="GO" id="GO:0016036">
    <property type="term" value="P:cellular response to phosphate starvation"/>
    <property type="evidence" value="ECO:0007669"/>
    <property type="project" value="TreeGrafter"/>
</dbReference>
<dbReference type="FunFam" id="3.30.565.10:FF:000032">
    <property type="entry name" value="Phosphate regulon sensor histidine kinase PhoR"/>
    <property type="match status" value="1"/>
</dbReference>
<dbReference type="PANTHER" id="PTHR45453:SF1">
    <property type="entry name" value="PHOSPHATE REGULON SENSOR PROTEIN PHOR"/>
    <property type="match status" value="1"/>
</dbReference>
<keyword evidence="20" id="KW-1185">Reference proteome</keyword>
<keyword evidence="15" id="KW-0902">Two-component regulatory system</keyword>
<evidence type="ECO:0000256" key="15">
    <source>
        <dbReference type="ARBA" id="ARBA00023012"/>
    </source>
</evidence>
<dbReference type="Gene3D" id="3.30.450.20">
    <property type="entry name" value="PAS domain"/>
    <property type="match status" value="1"/>
</dbReference>
<dbReference type="EMBL" id="NRRY01000005">
    <property type="protein sequence ID" value="MBK1617797.1"/>
    <property type="molecule type" value="Genomic_DNA"/>
</dbReference>
<dbReference type="InterPro" id="IPR035965">
    <property type="entry name" value="PAS-like_dom_sf"/>
</dbReference>
<keyword evidence="9" id="KW-0808">Transferase</keyword>
<dbReference type="SUPFAM" id="SSF55785">
    <property type="entry name" value="PYP-like sensor domain (PAS domain)"/>
    <property type="match status" value="1"/>
</dbReference>
<dbReference type="InterPro" id="IPR050351">
    <property type="entry name" value="BphY/WalK/GraS-like"/>
</dbReference>
<keyword evidence="8" id="KW-0592">Phosphate transport</keyword>
<dbReference type="CDD" id="cd00082">
    <property type="entry name" value="HisKA"/>
    <property type="match status" value="1"/>
</dbReference>
<dbReference type="Pfam" id="PF02518">
    <property type="entry name" value="HATPase_c"/>
    <property type="match status" value="1"/>
</dbReference>
<evidence type="ECO:0000313" key="20">
    <source>
        <dbReference type="Proteomes" id="UP001138768"/>
    </source>
</evidence>
<organism evidence="19 20">
    <name type="scientific">Lamprobacter modestohalophilus</name>
    <dbReference type="NCBI Taxonomy" id="1064514"/>
    <lineage>
        <taxon>Bacteria</taxon>
        <taxon>Pseudomonadati</taxon>
        <taxon>Pseudomonadota</taxon>
        <taxon>Gammaproteobacteria</taxon>
        <taxon>Chromatiales</taxon>
        <taxon>Chromatiaceae</taxon>
        <taxon>Lamprobacter</taxon>
    </lineage>
</organism>
<evidence type="ECO:0000256" key="11">
    <source>
        <dbReference type="ARBA" id="ARBA00022741"/>
    </source>
</evidence>
<evidence type="ECO:0000256" key="14">
    <source>
        <dbReference type="ARBA" id="ARBA00022989"/>
    </source>
</evidence>
<protein>
    <recommendedName>
        <fullName evidence="4">Phosphate regulon sensor protein PhoR</fullName>
        <ecNumber evidence="3">2.7.13.3</ecNumber>
    </recommendedName>
</protein>
<evidence type="ECO:0000256" key="12">
    <source>
        <dbReference type="ARBA" id="ARBA00022777"/>
    </source>
</evidence>
<keyword evidence="5" id="KW-0813">Transport</keyword>
<dbReference type="SMART" id="SM00387">
    <property type="entry name" value="HATPase_c"/>
    <property type="match status" value="1"/>
</dbReference>
<dbReference type="Pfam" id="PF13188">
    <property type="entry name" value="PAS_8"/>
    <property type="match status" value="1"/>
</dbReference>
<dbReference type="SUPFAM" id="SSF47384">
    <property type="entry name" value="Homodimeric domain of signal transducing histidine kinase"/>
    <property type="match status" value="1"/>
</dbReference>
<dbReference type="FunFam" id="1.10.287.130:FF:000001">
    <property type="entry name" value="Two-component sensor histidine kinase"/>
    <property type="match status" value="1"/>
</dbReference>
<feature type="domain" description="Histidine kinase" evidence="18">
    <location>
        <begin position="212"/>
        <end position="427"/>
    </location>
</feature>
<dbReference type="PROSITE" id="PS50109">
    <property type="entry name" value="HIS_KIN"/>
    <property type="match status" value="1"/>
</dbReference>
<keyword evidence="16" id="KW-0472">Membrane</keyword>
<dbReference type="GO" id="GO:0004721">
    <property type="term" value="F:phosphoprotein phosphatase activity"/>
    <property type="evidence" value="ECO:0007669"/>
    <property type="project" value="InterPro"/>
</dbReference>
<evidence type="ECO:0000313" key="19">
    <source>
        <dbReference type="EMBL" id="MBK1617797.1"/>
    </source>
</evidence>
<name>A0A9X0W6J4_9GAMM</name>
<dbReference type="InterPro" id="IPR021766">
    <property type="entry name" value="PhoR_N"/>
</dbReference>
<evidence type="ECO:0000256" key="10">
    <source>
        <dbReference type="ARBA" id="ARBA00022692"/>
    </source>
</evidence>
<dbReference type="GO" id="GO:0006817">
    <property type="term" value="P:phosphate ion transport"/>
    <property type="evidence" value="ECO:0007669"/>
    <property type="project" value="UniProtKB-KW"/>
</dbReference>
<accession>A0A9X0W6J4</accession>
<dbReference type="Pfam" id="PF00512">
    <property type="entry name" value="HisKA"/>
    <property type="match status" value="1"/>
</dbReference>
<evidence type="ECO:0000256" key="9">
    <source>
        <dbReference type="ARBA" id="ARBA00022679"/>
    </source>
</evidence>
<keyword evidence="6" id="KW-1003">Cell membrane</keyword>
<dbReference type="NCBIfam" id="NF008235">
    <property type="entry name" value="PRK11006.1"/>
    <property type="match status" value="1"/>
</dbReference>